<evidence type="ECO:0000256" key="5">
    <source>
        <dbReference type="ARBA" id="ARBA00022909"/>
    </source>
</evidence>
<evidence type="ECO:0000259" key="9">
    <source>
        <dbReference type="SMART" id="SM00905"/>
    </source>
</evidence>
<dbReference type="SUPFAM" id="SSF55620">
    <property type="entry name" value="Tetrahydrobiopterin biosynthesis enzymes-like"/>
    <property type="match status" value="1"/>
</dbReference>
<dbReference type="EMBL" id="FOIB01000006">
    <property type="protein sequence ID" value="SEU21199.1"/>
    <property type="molecule type" value="Genomic_DNA"/>
</dbReference>
<feature type="region of interest" description="Disordered" evidence="8">
    <location>
        <begin position="255"/>
        <end position="295"/>
    </location>
</feature>
<keyword evidence="5" id="KW-0289">Folate biosynthesis</keyword>
<dbReference type="Proteomes" id="UP000321514">
    <property type="component" value="Unassembled WGS sequence"/>
</dbReference>
<proteinExistence type="inferred from homology"/>
<evidence type="ECO:0000256" key="6">
    <source>
        <dbReference type="ARBA" id="ARBA00023239"/>
    </source>
</evidence>
<reference evidence="10 13" key="2">
    <citation type="submission" date="2019-07" db="EMBL/GenBank/DDBJ databases">
        <title>Whole genome shotgun sequence of Myxococcus fulvus NBRC 100333.</title>
        <authorList>
            <person name="Hosoyama A."/>
            <person name="Uohara A."/>
            <person name="Ohji S."/>
            <person name="Ichikawa N."/>
        </authorList>
    </citation>
    <scope>NUCLEOTIDE SEQUENCE [LARGE SCALE GENOMIC DNA]</scope>
    <source>
        <strain evidence="10 13">NBRC 100333</strain>
    </source>
</reference>
<dbReference type="Pfam" id="PF07883">
    <property type="entry name" value="Cupin_2"/>
    <property type="match status" value="1"/>
</dbReference>
<dbReference type="EMBL" id="BJXR01000028">
    <property type="protein sequence ID" value="GEN08333.1"/>
    <property type="molecule type" value="Genomic_DNA"/>
</dbReference>
<comment type="pathway">
    <text evidence="2">Cofactor biosynthesis; tetrahydrofolate biosynthesis; 2-amino-4-hydroxy-6-hydroxymethyl-7,8-dihydropteridine diphosphate from 7,8-dihydroneopterin triphosphate: step 3/4.</text>
</comment>
<comment type="similarity">
    <text evidence="3">Belongs to the DHNA family.</text>
</comment>
<dbReference type="Gene3D" id="2.60.120.10">
    <property type="entry name" value="Jelly Rolls"/>
    <property type="match status" value="1"/>
</dbReference>
<reference evidence="11 12" key="1">
    <citation type="submission" date="2016-10" db="EMBL/GenBank/DDBJ databases">
        <authorList>
            <person name="Varghese N."/>
            <person name="Submissions S."/>
        </authorList>
    </citation>
    <scope>NUCLEOTIDE SEQUENCE [LARGE SCALE GENOMIC DNA]</scope>
    <source>
        <strain evidence="11 12">DSM 16525</strain>
    </source>
</reference>
<protein>
    <recommendedName>
        <fullName evidence="4">dihydroneopterin aldolase</fullName>
        <ecNumber evidence="4">4.1.2.25</ecNumber>
    </recommendedName>
    <alternativeName>
        <fullName evidence="7">7,8-dihydroneopterin aldolase</fullName>
    </alternativeName>
</protein>
<evidence type="ECO:0000256" key="8">
    <source>
        <dbReference type="SAM" id="MobiDB-lite"/>
    </source>
</evidence>
<evidence type="ECO:0000313" key="13">
    <source>
        <dbReference type="Proteomes" id="UP000321514"/>
    </source>
</evidence>
<dbReference type="NCBIfam" id="TIGR00526">
    <property type="entry name" value="folB_dom"/>
    <property type="match status" value="1"/>
</dbReference>
<keyword evidence="12" id="KW-1185">Reference proteome</keyword>
<evidence type="ECO:0000256" key="2">
    <source>
        <dbReference type="ARBA" id="ARBA00005013"/>
    </source>
</evidence>
<dbReference type="Pfam" id="PF02152">
    <property type="entry name" value="FolB"/>
    <property type="match status" value="1"/>
</dbReference>
<keyword evidence="6" id="KW-0456">Lyase</keyword>
<gene>
    <name evidence="10" type="ORF">MFU01_33700</name>
    <name evidence="11" type="ORF">SAMN05443572_106241</name>
</gene>
<dbReference type="PANTHER" id="PTHR42844:SF1">
    <property type="entry name" value="DIHYDRONEOPTERIN ALDOLASE 1-RELATED"/>
    <property type="match status" value="1"/>
</dbReference>
<comment type="catalytic activity">
    <reaction evidence="1">
        <text>7,8-dihydroneopterin = 6-hydroxymethyl-7,8-dihydropterin + glycolaldehyde</text>
        <dbReference type="Rhea" id="RHEA:10540"/>
        <dbReference type="ChEBI" id="CHEBI:17001"/>
        <dbReference type="ChEBI" id="CHEBI:17071"/>
        <dbReference type="ChEBI" id="CHEBI:44841"/>
        <dbReference type="EC" id="4.1.2.25"/>
    </reaction>
</comment>
<dbReference type="InterPro" id="IPR043133">
    <property type="entry name" value="GTP-CH-I_C/QueF"/>
</dbReference>
<dbReference type="InterPro" id="IPR014710">
    <property type="entry name" value="RmlC-like_jellyroll"/>
</dbReference>
<dbReference type="SUPFAM" id="SSF51182">
    <property type="entry name" value="RmlC-like cupins"/>
    <property type="match status" value="1"/>
</dbReference>
<dbReference type="AlphaFoldDB" id="A0A511T3Z0"/>
<dbReference type="InterPro" id="IPR013096">
    <property type="entry name" value="Cupin_2"/>
</dbReference>
<evidence type="ECO:0000313" key="11">
    <source>
        <dbReference type="EMBL" id="SEU21199.1"/>
    </source>
</evidence>
<dbReference type="GO" id="GO:0005737">
    <property type="term" value="C:cytoplasm"/>
    <property type="evidence" value="ECO:0007669"/>
    <property type="project" value="TreeGrafter"/>
</dbReference>
<organism evidence="10 13">
    <name type="scientific">Myxococcus fulvus</name>
    <dbReference type="NCBI Taxonomy" id="33"/>
    <lineage>
        <taxon>Bacteria</taxon>
        <taxon>Pseudomonadati</taxon>
        <taxon>Myxococcota</taxon>
        <taxon>Myxococcia</taxon>
        <taxon>Myxococcales</taxon>
        <taxon>Cystobacterineae</taxon>
        <taxon>Myxococcaceae</taxon>
        <taxon>Myxococcus</taxon>
    </lineage>
</organism>
<dbReference type="SMART" id="SM00905">
    <property type="entry name" value="FolB"/>
    <property type="match status" value="1"/>
</dbReference>
<dbReference type="PANTHER" id="PTHR42844">
    <property type="entry name" value="DIHYDRONEOPTERIN ALDOLASE 1-RELATED"/>
    <property type="match status" value="1"/>
</dbReference>
<name>A0A511T3Z0_MYXFU</name>
<evidence type="ECO:0000256" key="1">
    <source>
        <dbReference type="ARBA" id="ARBA00001353"/>
    </source>
</evidence>
<accession>A0A511T3Z0</accession>
<dbReference type="GO" id="GO:0046656">
    <property type="term" value="P:folic acid biosynthetic process"/>
    <property type="evidence" value="ECO:0007669"/>
    <property type="project" value="UniProtKB-KW"/>
</dbReference>
<dbReference type="Proteomes" id="UP000183760">
    <property type="component" value="Unassembled WGS sequence"/>
</dbReference>
<dbReference type="InterPro" id="IPR006157">
    <property type="entry name" value="FolB_dom"/>
</dbReference>
<dbReference type="GO" id="GO:0004150">
    <property type="term" value="F:dihydroneopterin aldolase activity"/>
    <property type="evidence" value="ECO:0007669"/>
    <property type="project" value="UniProtKB-EC"/>
</dbReference>
<dbReference type="InterPro" id="IPR006156">
    <property type="entry name" value="Dihydroneopterin_aldolase"/>
</dbReference>
<dbReference type="Gene3D" id="3.30.1130.10">
    <property type="match status" value="1"/>
</dbReference>
<evidence type="ECO:0000256" key="3">
    <source>
        <dbReference type="ARBA" id="ARBA00005708"/>
    </source>
</evidence>
<evidence type="ECO:0000256" key="4">
    <source>
        <dbReference type="ARBA" id="ARBA00013043"/>
    </source>
</evidence>
<dbReference type="STRING" id="1334629.MFUL124B02_30145"/>
<comment type="caution">
    <text evidence="10">The sequence shown here is derived from an EMBL/GenBank/DDBJ whole genome shotgun (WGS) entry which is preliminary data.</text>
</comment>
<evidence type="ECO:0000256" key="7">
    <source>
        <dbReference type="ARBA" id="ARBA00032903"/>
    </source>
</evidence>
<dbReference type="InterPro" id="IPR011051">
    <property type="entry name" value="RmlC_Cupin_sf"/>
</dbReference>
<evidence type="ECO:0000313" key="10">
    <source>
        <dbReference type="EMBL" id="GEN08333.1"/>
    </source>
</evidence>
<sequence>MSAFPWDGRATYITGQAMSIEHAFHPPTITTAAGRPLDVIEVRGLTVDCIVGIFNRERISAQPLQVDVALFLDTRSAAGGKLSHTVNYGRLAGELRFLLESCRFELLESAAEAICRYVLAPPTEDVPRAQVHAATVRVTKPHALGGLAIPSLQVHRSAEEMVYGKEEKSFGRVDIIHEGTGYGVYRLRVRPGGHIPTHVHQKMEESELVLGGGLHLQHRPVARGQAFHWPRGFPHRYDNPSSTEQTVLCVDKPGFIPSDEVETEAPPEGLTPVTGTSYYPHDELVASESSTGPRA</sequence>
<dbReference type="EC" id="4.1.2.25" evidence="4"/>
<evidence type="ECO:0000313" key="12">
    <source>
        <dbReference type="Proteomes" id="UP000183760"/>
    </source>
</evidence>
<feature type="domain" description="Dihydroneopterin aldolase/epimerase" evidence="9">
    <location>
        <begin position="40"/>
        <end position="156"/>
    </location>
</feature>